<dbReference type="OrthoDB" id="1957355at2"/>
<dbReference type="GeneID" id="75053131"/>
<evidence type="ECO:0000313" key="2">
    <source>
        <dbReference type="Proteomes" id="UP000515789"/>
    </source>
</evidence>
<name>A0A2S4GLT5_9FIRM</name>
<organism evidence="1 2">
    <name type="scientific">Blautia producta</name>
    <dbReference type="NCBI Taxonomy" id="33035"/>
    <lineage>
        <taxon>Bacteria</taxon>
        <taxon>Bacillati</taxon>
        <taxon>Bacillota</taxon>
        <taxon>Clostridia</taxon>
        <taxon>Lachnospirales</taxon>
        <taxon>Lachnospiraceae</taxon>
        <taxon>Blautia</taxon>
    </lineage>
</organism>
<protein>
    <submittedName>
        <fullName evidence="1">HAD family hydrolase</fullName>
    </submittedName>
</protein>
<accession>A0A2S4GLT5</accession>
<dbReference type="SUPFAM" id="SSF56784">
    <property type="entry name" value="HAD-like"/>
    <property type="match status" value="1"/>
</dbReference>
<dbReference type="EMBL" id="CP039126">
    <property type="protein sequence ID" value="QMW76216.1"/>
    <property type="molecule type" value="Genomic_DNA"/>
</dbReference>
<sequence length="289" mass="32649">MKKYKAVFFDWDGTAVFSRTAPVDQVVVPMKKLLAEGVKLAVISGTTINNIGGGKLHEYFTPKERQNLFYGLGRGAYNYHFTDDGRPEVFCSLIPDKELMLRIHRACYRIHERLLQEFDFKTDIVFSRPNYCKIDILVENDRNGQLFFQEHELDSLNQTLKEHGIGDLRQLIRMAEEIGREEGLSLSATTDAKYLEVGLSSKSDNVNAILERLGTAWGIQAEDCSFWGDEYIGLSEGLFGSDSFMITERTMAGDFFDVSEARGERPENVQVLGGGVEQFIGFLEAQSNL</sequence>
<dbReference type="GO" id="GO:0016787">
    <property type="term" value="F:hydrolase activity"/>
    <property type="evidence" value="ECO:0007669"/>
    <property type="project" value="UniProtKB-KW"/>
</dbReference>
<dbReference type="STRING" id="1121114.GCA_000373885_02323"/>
<dbReference type="InterPro" id="IPR036412">
    <property type="entry name" value="HAD-like_sf"/>
</dbReference>
<evidence type="ECO:0000313" key="1">
    <source>
        <dbReference type="EMBL" id="QMW76216.1"/>
    </source>
</evidence>
<keyword evidence="1" id="KW-0378">Hydrolase</keyword>
<dbReference type="AlphaFoldDB" id="A0A2S4GLT5"/>
<reference evidence="1 2" key="1">
    <citation type="submission" date="2019-04" db="EMBL/GenBank/DDBJ databases">
        <authorList>
            <person name="Schori C."/>
            <person name="Ahrens C."/>
        </authorList>
    </citation>
    <scope>NUCLEOTIDE SEQUENCE [LARGE SCALE GENOMIC DNA]</scope>
    <source>
        <strain evidence="1 2">DSM 2950</strain>
    </source>
</reference>
<dbReference type="RefSeq" id="WP_018595301.1">
    <property type="nucleotide sequence ID" value="NZ_AP031416.1"/>
</dbReference>
<dbReference type="Proteomes" id="UP000515789">
    <property type="component" value="Chromosome"/>
</dbReference>
<proteinExistence type="predicted"/>
<gene>
    <name evidence="1" type="ORF">E5259_00620</name>
</gene>